<feature type="domain" description="VWFA" evidence="2">
    <location>
        <begin position="310"/>
        <end position="438"/>
    </location>
</feature>
<feature type="transmembrane region" description="Helical" evidence="1">
    <location>
        <begin position="12"/>
        <end position="34"/>
    </location>
</feature>
<dbReference type="SUPFAM" id="SSF53300">
    <property type="entry name" value="vWA-like"/>
    <property type="match status" value="1"/>
</dbReference>
<gene>
    <name evidence="3" type="ORF">IFO68_12355</name>
</gene>
<sequence length="442" mass="48876">MTVYVYRQKGAFSAGFILMLIGAVGFLVTVSTIIRAYHDHDRLSGVADIALLSASDSDEPSRDVAALLTSNRIDASAQIQSGENGASLRLTGSSQDIPIGVKAASRIVQSTVEIAVVVDVSDSMKGEPLNQVKKGLVDFADVLFAKERRNDNRVISLIPASGLVNIGPYPQFFEPSSLQPPFNLQTLFKEKNWHSFLHPSVPGRDRQAFCARLAEDSSGLTQSREVSSRWVRQLELAPFRGQQIELFHTTQRPAGSRYADGTALKAFYPSDNPEHAYRENALASLGLFDSLDCGVSPIMAMAKTQHEYQQGIEQLYPGNNTNTAEGVLWAWRLLSPQWQGLWREAMADLPRSYEMPNNVKVMVLLSDGEHRVNPAIRDRKQVAICREMKKQGIQVFSIGYGNNAQIVRQCASPDGFYTANERNIRTVFSVIANTINDISLVK</sequence>
<protein>
    <submittedName>
        <fullName evidence="3">VWA domain-containing protein</fullName>
    </submittedName>
</protein>
<dbReference type="EMBL" id="JACYTP010000007">
    <property type="protein sequence ID" value="MBD8513463.1"/>
    <property type="molecule type" value="Genomic_DNA"/>
</dbReference>
<keyword evidence="4" id="KW-1185">Reference proteome</keyword>
<keyword evidence="1" id="KW-0472">Membrane</keyword>
<dbReference type="InterPro" id="IPR002035">
    <property type="entry name" value="VWF_A"/>
</dbReference>
<dbReference type="Gene3D" id="3.40.50.410">
    <property type="entry name" value="von Willebrand factor, type A domain"/>
    <property type="match status" value="1"/>
</dbReference>
<dbReference type="PROSITE" id="PS50234">
    <property type="entry name" value="VWFA"/>
    <property type="match status" value="1"/>
</dbReference>
<name>A0ABR9BLM6_9GAMM</name>
<dbReference type="InterPro" id="IPR036465">
    <property type="entry name" value="vWFA_dom_sf"/>
</dbReference>
<comment type="caution">
    <text evidence="3">The sequence shown here is derived from an EMBL/GenBank/DDBJ whole genome shotgun (WGS) entry which is preliminary data.</text>
</comment>
<reference evidence="3 4" key="1">
    <citation type="submission" date="2020-09" db="EMBL/GenBank/DDBJ databases">
        <title>Photobacterium sp. CAU 1568 isolated from sand of Sido Beach.</title>
        <authorList>
            <person name="Kim W."/>
        </authorList>
    </citation>
    <scope>NUCLEOTIDE SEQUENCE [LARGE SCALE GENOMIC DNA]</scope>
    <source>
        <strain evidence="3 4">CAU 1568</strain>
    </source>
</reference>
<keyword evidence="1" id="KW-0812">Transmembrane</keyword>
<accession>A0ABR9BLM6</accession>
<evidence type="ECO:0000259" key="2">
    <source>
        <dbReference type="PROSITE" id="PS50234"/>
    </source>
</evidence>
<dbReference type="Proteomes" id="UP000649768">
    <property type="component" value="Unassembled WGS sequence"/>
</dbReference>
<evidence type="ECO:0000256" key="1">
    <source>
        <dbReference type="SAM" id="Phobius"/>
    </source>
</evidence>
<dbReference type="RefSeq" id="WP_192016155.1">
    <property type="nucleotide sequence ID" value="NZ_JACYTP010000007.1"/>
</dbReference>
<evidence type="ECO:0000313" key="3">
    <source>
        <dbReference type="EMBL" id="MBD8513463.1"/>
    </source>
</evidence>
<evidence type="ECO:0000313" key="4">
    <source>
        <dbReference type="Proteomes" id="UP000649768"/>
    </source>
</evidence>
<proteinExistence type="predicted"/>
<keyword evidence="1" id="KW-1133">Transmembrane helix</keyword>
<organism evidence="3 4">
    <name type="scientific">Photobacterium arenosum</name>
    <dbReference type="NCBI Taxonomy" id="2774143"/>
    <lineage>
        <taxon>Bacteria</taxon>
        <taxon>Pseudomonadati</taxon>
        <taxon>Pseudomonadota</taxon>
        <taxon>Gammaproteobacteria</taxon>
        <taxon>Vibrionales</taxon>
        <taxon>Vibrionaceae</taxon>
        <taxon>Photobacterium</taxon>
    </lineage>
</organism>